<feature type="region of interest" description="Disordered" evidence="4">
    <location>
        <begin position="191"/>
        <end position="215"/>
    </location>
</feature>
<keyword evidence="1" id="KW-0749">Sporulation</keyword>
<dbReference type="PANTHER" id="PTHR39183:SF1">
    <property type="entry name" value="SPORE COAT PROTEIN F-LIKE PROTEIN YHCQ"/>
    <property type="match status" value="1"/>
</dbReference>
<dbReference type="PANTHER" id="PTHR39183">
    <property type="entry name" value="SPORE COAT PROTEIN F-LIKE PROTEIN YHCQ"/>
    <property type="match status" value="1"/>
</dbReference>
<keyword evidence="6" id="KW-1185">Reference proteome</keyword>
<evidence type="ECO:0000313" key="5">
    <source>
        <dbReference type="EMBL" id="RBW70939.1"/>
    </source>
</evidence>
<organism evidence="5 6">
    <name type="scientific">Bacillus taeanensis</name>
    <dbReference type="NCBI Taxonomy" id="273032"/>
    <lineage>
        <taxon>Bacteria</taxon>
        <taxon>Bacillati</taxon>
        <taxon>Bacillota</taxon>
        <taxon>Bacilli</taxon>
        <taxon>Bacillales</taxon>
        <taxon>Bacillaceae</taxon>
        <taxon>Bacillus</taxon>
    </lineage>
</organism>
<evidence type="ECO:0000256" key="2">
    <source>
        <dbReference type="ARBA" id="ARBA00024325"/>
    </source>
</evidence>
<dbReference type="OrthoDB" id="2577233at2"/>
<comment type="caution">
    <text evidence="5">The sequence shown here is derived from an EMBL/GenBank/DDBJ whole genome shotgun (WGS) entry which is preliminary data.</text>
</comment>
<accession>A0A366Y1T1</accession>
<reference evidence="5 6" key="1">
    <citation type="submission" date="2018-07" db="EMBL/GenBank/DDBJ databases">
        <title>Lottiidibacillus patelloidae gen. nov., sp. nov., isolated from the intestinal tract of a marine limpet and the reclassification of B. taeanensis BH030017T, B. algicola KMM 3737T and B. hwajinpoensis SW-72T as genus Lottiidibacillus.</title>
        <authorList>
            <person name="Liu R."/>
            <person name="Huang Z."/>
        </authorList>
    </citation>
    <scope>NUCLEOTIDE SEQUENCE [LARGE SCALE GENOMIC DNA]</scope>
    <source>
        <strain evidence="5 6">BH030017</strain>
    </source>
</reference>
<dbReference type="Gene3D" id="1.20.1260.10">
    <property type="match status" value="1"/>
</dbReference>
<dbReference type="RefSeq" id="WP_113804417.1">
    <property type="nucleotide sequence ID" value="NZ_QOCW01000002.1"/>
</dbReference>
<dbReference type="InterPro" id="IPR012851">
    <property type="entry name" value="Spore_coat_CotF-like"/>
</dbReference>
<feature type="compositionally biased region" description="Polar residues" evidence="4">
    <location>
        <begin position="206"/>
        <end position="215"/>
    </location>
</feature>
<dbReference type="InterPro" id="IPR012347">
    <property type="entry name" value="Ferritin-like"/>
</dbReference>
<protein>
    <submittedName>
        <fullName evidence="5">Spore coat protein</fullName>
    </submittedName>
</protein>
<evidence type="ECO:0000256" key="1">
    <source>
        <dbReference type="ARBA" id="ARBA00022969"/>
    </source>
</evidence>
<comment type="subcellular location">
    <subcellularLocation>
        <location evidence="2">Spore coat</location>
    </subcellularLocation>
</comment>
<comment type="similarity">
    <text evidence="3">Belongs to the CotF family.</text>
</comment>
<sequence>MQNQMMQGNMNQSQTMPTHMNHGGHEVFDLHEVLSGVINVLDQYMIFRQYVKDQELLNILDRQYQFILDQYNITAECFSTGKDPSHPTQSYKMKENNNVVYGLKPTQPKKPNQSMADLKDQGISGHMLGLIKSTASLIAMTSLEVTNPVVRRVMADSIPNYIEMAYEIFLYQNKHHYYQVPQLSPQDMQQMTSSFIPSPGKPQMPPNNTAVQPLQ</sequence>
<dbReference type="GO" id="GO:0030435">
    <property type="term" value="P:sporulation resulting in formation of a cellular spore"/>
    <property type="evidence" value="ECO:0007669"/>
    <property type="project" value="UniProtKB-KW"/>
</dbReference>
<name>A0A366Y1T1_9BACI</name>
<gene>
    <name evidence="5" type="ORF">DS031_02795</name>
</gene>
<evidence type="ECO:0000313" key="6">
    <source>
        <dbReference type="Proteomes" id="UP000253314"/>
    </source>
</evidence>
<dbReference type="Pfam" id="PF07875">
    <property type="entry name" value="Coat_F"/>
    <property type="match status" value="1"/>
</dbReference>
<dbReference type="EMBL" id="QOCW01000002">
    <property type="protein sequence ID" value="RBW70939.1"/>
    <property type="molecule type" value="Genomic_DNA"/>
</dbReference>
<dbReference type="Proteomes" id="UP000253314">
    <property type="component" value="Unassembled WGS sequence"/>
</dbReference>
<keyword evidence="5" id="KW-0167">Capsid protein</keyword>
<evidence type="ECO:0000256" key="3">
    <source>
        <dbReference type="ARBA" id="ARBA00024344"/>
    </source>
</evidence>
<keyword evidence="5" id="KW-0946">Virion</keyword>
<evidence type="ECO:0000256" key="4">
    <source>
        <dbReference type="SAM" id="MobiDB-lite"/>
    </source>
</evidence>
<proteinExistence type="inferred from homology"/>
<dbReference type="AlphaFoldDB" id="A0A366Y1T1"/>